<feature type="transmembrane region" description="Helical" evidence="6">
    <location>
        <begin position="271"/>
        <end position="291"/>
    </location>
</feature>
<keyword evidence="3 6" id="KW-0812">Transmembrane</keyword>
<feature type="transmembrane region" description="Helical" evidence="6">
    <location>
        <begin position="105"/>
        <end position="125"/>
    </location>
</feature>
<keyword evidence="4 6" id="KW-1133">Transmembrane helix</keyword>
<dbReference type="Pfam" id="PF13440">
    <property type="entry name" value="Polysacc_synt_3"/>
    <property type="match status" value="1"/>
</dbReference>
<dbReference type="CDD" id="cd13128">
    <property type="entry name" value="MATE_Wzx_like"/>
    <property type="match status" value="1"/>
</dbReference>
<dbReference type="AlphaFoldDB" id="A0A328FBI4"/>
<dbReference type="InterPro" id="IPR050833">
    <property type="entry name" value="Poly_Biosynth_Transport"/>
</dbReference>
<sequence length="450" mass="50052">MVSFIKQKFHNLISDKKFSEILTGSAWALGARVVGTGISLITSIVVARIYGSDILGIIAILNSFLVLITIFTVLGTNTSILRLIPEHLSKYSPTSAFRVYRKTQFVVVGVSMITGGGLYFASGFIADSIFFKPHLRFYFALAACFIIFQSLMRLNTAAIRGLRLIRVFAFMQIMPAVGTLVILVPLTIFFYHKDNPIYATFVAIAVTALVGAWIMDRMFKQKMKSDDAVSPLSVKKILSISLPMLMTATMSFVIGQTGVIMLGMFRPAADVGYYSIAVHLASLTAFLLAAINTMSAPKFAELYHNQKIDELFYVAKKSTKLIFWVTSPILFFLILIGKPALTLFYGSEFSVAYWPMVFLTLGQFANSISGSTGYFMNMTGNQHVFKNVMVITALVNVSLNIFLIPWLGIKGAALTAMFCYVLWNTSLLVYIKQKYGRTIGYFPLFDKCWS</sequence>
<feature type="transmembrane region" description="Helical" evidence="6">
    <location>
        <begin position="237"/>
        <end position="265"/>
    </location>
</feature>
<organism evidence="8 9">
    <name type="scientific">Desulfobacter hydrogenophilus</name>
    <dbReference type="NCBI Taxonomy" id="2291"/>
    <lineage>
        <taxon>Bacteria</taxon>
        <taxon>Pseudomonadati</taxon>
        <taxon>Thermodesulfobacteriota</taxon>
        <taxon>Desulfobacteria</taxon>
        <taxon>Desulfobacterales</taxon>
        <taxon>Desulfobacteraceae</taxon>
        <taxon>Desulfobacter</taxon>
    </lineage>
</organism>
<dbReference type="PANTHER" id="PTHR30250:SF11">
    <property type="entry name" value="O-ANTIGEN TRANSPORTER-RELATED"/>
    <property type="match status" value="1"/>
</dbReference>
<dbReference type="PANTHER" id="PTHR30250">
    <property type="entry name" value="PST FAMILY PREDICTED COLANIC ACID TRANSPORTER"/>
    <property type="match status" value="1"/>
</dbReference>
<gene>
    <name evidence="8" type="ORF">DO021_10795</name>
    <name evidence="7" type="ORF">EYB58_22640</name>
</gene>
<evidence type="ECO:0000256" key="2">
    <source>
        <dbReference type="ARBA" id="ARBA00022475"/>
    </source>
</evidence>
<dbReference type="EMBL" id="CP036313">
    <property type="protein sequence ID" value="QBH15449.1"/>
    <property type="molecule type" value="Genomic_DNA"/>
</dbReference>
<feature type="transmembrane region" description="Helical" evidence="6">
    <location>
        <begin position="137"/>
        <end position="155"/>
    </location>
</feature>
<feature type="transmembrane region" description="Helical" evidence="6">
    <location>
        <begin position="321"/>
        <end position="345"/>
    </location>
</feature>
<dbReference type="RefSeq" id="WP_111956669.1">
    <property type="nucleotide sequence ID" value="NZ_CP036313.1"/>
</dbReference>
<dbReference type="Proteomes" id="UP000248798">
    <property type="component" value="Unassembled WGS sequence"/>
</dbReference>
<evidence type="ECO:0000313" key="9">
    <source>
        <dbReference type="Proteomes" id="UP000248798"/>
    </source>
</evidence>
<reference evidence="8 9" key="1">
    <citation type="submission" date="2018-06" db="EMBL/GenBank/DDBJ databases">
        <title>Complete Genome Sequence of Desulfobacter hydrogenophilus (DSM3380).</title>
        <authorList>
            <person name="Marietou A."/>
            <person name="Schreiber L."/>
            <person name="Marshall I."/>
            <person name="Jorgensen B."/>
        </authorList>
    </citation>
    <scope>NUCLEOTIDE SEQUENCE [LARGE SCALE GENOMIC DNA]</scope>
    <source>
        <strain evidence="8 9">DSM 3380</strain>
    </source>
</reference>
<feature type="transmembrane region" description="Helical" evidence="6">
    <location>
        <begin position="351"/>
        <end position="376"/>
    </location>
</feature>
<proteinExistence type="predicted"/>
<evidence type="ECO:0000256" key="1">
    <source>
        <dbReference type="ARBA" id="ARBA00004651"/>
    </source>
</evidence>
<feature type="transmembrane region" description="Helical" evidence="6">
    <location>
        <begin position="167"/>
        <end position="191"/>
    </location>
</feature>
<dbReference type="OrthoDB" id="5240734at2"/>
<evidence type="ECO:0000313" key="8">
    <source>
        <dbReference type="EMBL" id="RAM02001.1"/>
    </source>
</evidence>
<keyword evidence="2" id="KW-1003">Cell membrane</keyword>
<evidence type="ECO:0000256" key="6">
    <source>
        <dbReference type="SAM" id="Phobius"/>
    </source>
</evidence>
<evidence type="ECO:0000313" key="10">
    <source>
        <dbReference type="Proteomes" id="UP000293902"/>
    </source>
</evidence>
<feature type="transmembrane region" description="Helical" evidence="6">
    <location>
        <begin position="21"/>
        <end position="50"/>
    </location>
</feature>
<dbReference type="GO" id="GO:0005886">
    <property type="term" value="C:plasma membrane"/>
    <property type="evidence" value="ECO:0007669"/>
    <property type="project" value="UniProtKB-SubCell"/>
</dbReference>
<name>A0A328FBI4_9BACT</name>
<dbReference type="Proteomes" id="UP000293902">
    <property type="component" value="Chromosome"/>
</dbReference>
<evidence type="ECO:0000313" key="7">
    <source>
        <dbReference type="EMBL" id="QBH15449.1"/>
    </source>
</evidence>
<evidence type="ECO:0000256" key="3">
    <source>
        <dbReference type="ARBA" id="ARBA00022692"/>
    </source>
</evidence>
<evidence type="ECO:0000256" key="5">
    <source>
        <dbReference type="ARBA" id="ARBA00023136"/>
    </source>
</evidence>
<protein>
    <submittedName>
        <fullName evidence="8">Flippase</fullName>
    </submittedName>
</protein>
<reference evidence="7 10" key="2">
    <citation type="submission" date="2019-02" db="EMBL/GenBank/DDBJ databases">
        <title>Complete genome sequence of Desulfobacter hydrogenophilus AcRS1.</title>
        <authorList>
            <person name="Marietou A."/>
            <person name="Lund M.B."/>
            <person name="Marshall I.P.G."/>
            <person name="Schreiber L."/>
            <person name="Jorgensen B."/>
        </authorList>
    </citation>
    <scope>NUCLEOTIDE SEQUENCE [LARGE SCALE GENOMIC DNA]</scope>
    <source>
        <strain evidence="7 10">AcRS1</strain>
    </source>
</reference>
<accession>A0A328FBI4</accession>
<feature type="transmembrane region" description="Helical" evidence="6">
    <location>
        <begin position="56"/>
        <end position="84"/>
    </location>
</feature>
<keyword evidence="5 6" id="KW-0472">Membrane</keyword>
<feature type="transmembrane region" description="Helical" evidence="6">
    <location>
        <begin position="413"/>
        <end position="431"/>
    </location>
</feature>
<feature type="transmembrane region" description="Helical" evidence="6">
    <location>
        <begin position="197"/>
        <end position="216"/>
    </location>
</feature>
<comment type="subcellular location">
    <subcellularLocation>
        <location evidence="1">Cell membrane</location>
        <topology evidence="1">Multi-pass membrane protein</topology>
    </subcellularLocation>
</comment>
<evidence type="ECO:0000256" key="4">
    <source>
        <dbReference type="ARBA" id="ARBA00022989"/>
    </source>
</evidence>
<keyword evidence="10" id="KW-1185">Reference proteome</keyword>
<feature type="transmembrane region" description="Helical" evidence="6">
    <location>
        <begin position="388"/>
        <end position="407"/>
    </location>
</feature>
<dbReference type="EMBL" id="QLNI01000020">
    <property type="protein sequence ID" value="RAM02001.1"/>
    <property type="molecule type" value="Genomic_DNA"/>
</dbReference>